<evidence type="ECO:0000313" key="2">
    <source>
        <dbReference type="Proteomes" id="UP001054837"/>
    </source>
</evidence>
<dbReference type="AlphaFoldDB" id="A0AAV4X2Q2"/>
<protein>
    <recommendedName>
        <fullName evidence="3">Ycf15</fullName>
    </recommendedName>
</protein>
<dbReference type="Proteomes" id="UP001054837">
    <property type="component" value="Unassembled WGS sequence"/>
</dbReference>
<accession>A0AAV4X2Q2</accession>
<gene>
    <name evidence="1" type="ORF">CDAR_516291</name>
</gene>
<name>A0AAV4X2Q2_9ARAC</name>
<comment type="caution">
    <text evidence="1">The sequence shown here is derived from an EMBL/GenBank/DDBJ whole genome shotgun (WGS) entry which is preliminary data.</text>
</comment>
<keyword evidence="2" id="KW-1185">Reference proteome</keyword>
<organism evidence="1 2">
    <name type="scientific">Caerostris darwini</name>
    <dbReference type="NCBI Taxonomy" id="1538125"/>
    <lineage>
        <taxon>Eukaryota</taxon>
        <taxon>Metazoa</taxon>
        <taxon>Ecdysozoa</taxon>
        <taxon>Arthropoda</taxon>
        <taxon>Chelicerata</taxon>
        <taxon>Arachnida</taxon>
        <taxon>Araneae</taxon>
        <taxon>Araneomorphae</taxon>
        <taxon>Entelegynae</taxon>
        <taxon>Araneoidea</taxon>
        <taxon>Araneidae</taxon>
        <taxon>Caerostris</taxon>
    </lineage>
</organism>
<evidence type="ECO:0000313" key="1">
    <source>
        <dbReference type="EMBL" id="GIY88054.1"/>
    </source>
</evidence>
<sequence>MQEKNIGWKELRVDKGYFQGASMAGQLNPQRNKSRPLLNKVAIFQGPGPLRGWENPWFLTCDSRSSRNDSQS</sequence>
<evidence type="ECO:0008006" key="3">
    <source>
        <dbReference type="Google" id="ProtNLM"/>
    </source>
</evidence>
<proteinExistence type="predicted"/>
<reference evidence="1 2" key="1">
    <citation type="submission" date="2021-06" db="EMBL/GenBank/DDBJ databases">
        <title>Caerostris darwini draft genome.</title>
        <authorList>
            <person name="Kono N."/>
            <person name="Arakawa K."/>
        </authorList>
    </citation>
    <scope>NUCLEOTIDE SEQUENCE [LARGE SCALE GENOMIC DNA]</scope>
</reference>
<dbReference type="EMBL" id="BPLQ01015437">
    <property type="protein sequence ID" value="GIY88054.1"/>
    <property type="molecule type" value="Genomic_DNA"/>
</dbReference>